<keyword evidence="4" id="KW-1185">Reference proteome</keyword>
<dbReference type="Pfam" id="PF10531">
    <property type="entry name" value="SLBB"/>
    <property type="match status" value="1"/>
</dbReference>
<feature type="domain" description="Helix-hairpin-helix DNA-binding motif class 1" evidence="2">
    <location>
        <begin position="383"/>
        <end position="402"/>
    </location>
</feature>
<gene>
    <name evidence="3" type="ORF">FHU36_001066</name>
</gene>
<proteinExistence type="predicted"/>
<dbReference type="GO" id="GO:0015627">
    <property type="term" value="C:type II protein secretion system complex"/>
    <property type="evidence" value="ECO:0007669"/>
    <property type="project" value="TreeGrafter"/>
</dbReference>
<sequence>MLTQDATAERAIAESRLRSLTTPGRRLARPVPHLQDPGPPTGDPFSDQHPTDLLPDPPPALPVDRPLAGPHVGHPGSGPLPAPPSAGPAGGAIPSPRPDRPGRVTLRDAQGQQDGSGPPGPHHSGSPRAPHLRHPYRRDTPPAHATPGGPPPPPSRLRASSASFHQAPALSTSHRDAPAPRREETPTVAPASLQAFRAALAAKAPGLDPGGPALKALAALAVLAALVAGIYLWRSQPLPEPLPTPPPPAPVPHRHVPATPSPTAGVTVHVTGKVRKPGIYTLPPGARVADAVTAAGGARPATATASVNLARRLLDGEQILIGAPPGAAPPGPAPVPGSDPAAMVLDLNTATAEQLEELPGVGEVLAARIAEFRTANGGFASVDQLQEVPGIGAKKYAEIKARVRV</sequence>
<reference evidence="3 4" key="1">
    <citation type="submission" date="2020-08" db="EMBL/GenBank/DDBJ databases">
        <title>Sequencing the genomes of 1000 actinobacteria strains.</title>
        <authorList>
            <person name="Klenk H.-P."/>
        </authorList>
    </citation>
    <scope>NUCLEOTIDE SEQUENCE [LARGE SCALE GENOMIC DNA]</scope>
    <source>
        <strain evidence="3 4">DSM 45913</strain>
    </source>
</reference>
<dbReference type="GO" id="GO:0015628">
    <property type="term" value="P:protein secretion by the type II secretion system"/>
    <property type="evidence" value="ECO:0007669"/>
    <property type="project" value="TreeGrafter"/>
</dbReference>
<feature type="region of interest" description="Disordered" evidence="1">
    <location>
        <begin position="1"/>
        <end position="187"/>
    </location>
</feature>
<evidence type="ECO:0000256" key="1">
    <source>
        <dbReference type="SAM" id="MobiDB-lite"/>
    </source>
</evidence>
<dbReference type="EMBL" id="JACHJB010000001">
    <property type="protein sequence ID" value="MBB6344557.1"/>
    <property type="molecule type" value="Genomic_DNA"/>
</dbReference>
<dbReference type="PANTHER" id="PTHR21180:SF32">
    <property type="entry name" value="ENDONUCLEASE_EXONUCLEASE_PHOSPHATASE FAMILY DOMAIN-CONTAINING PROTEIN 1"/>
    <property type="match status" value="1"/>
</dbReference>
<feature type="compositionally biased region" description="Low complexity" evidence="1">
    <location>
        <begin position="62"/>
        <end position="77"/>
    </location>
</feature>
<evidence type="ECO:0000259" key="2">
    <source>
        <dbReference type="SMART" id="SM00278"/>
    </source>
</evidence>
<organism evidence="3 4">
    <name type="scientific">Nonomuraea muscovyensis</name>
    <dbReference type="NCBI Taxonomy" id="1124761"/>
    <lineage>
        <taxon>Bacteria</taxon>
        <taxon>Bacillati</taxon>
        <taxon>Actinomycetota</taxon>
        <taxon>Actinomycetes</taxon>
        <taxon>Streptosporangiales</taxon>
        <taxon>Streptosporangiaceae</taxon>
        <taxon>Nonomuraea</taxon>
    </lineage>
</organism>
<evidence type="ECO:0000313" key="4">
    <source>
        <dbReference type="Proteomes" id="UP000583800"/>
    </source>
</evidence>
<comment type="caution">
    <text evidence="3">The sequence shown here is derived from an EMBL/GenBank/DDBJ whole genome shotgun (WGS) entry which is preliminary data.</text>
</comment>
<dbReference type="PRINTS" id="PR01217">
    <property type="entry name" value="PRICHEXTENSN"/>
</dbReference>
<evidence type="ECO:0000313" key="3">
    <source>
        <dbReference type="EMBL" id="MBB6344557.1"/>
    </source>
</evidence>
<dbReference type="InterPro" id="IPR010994">
    <property type="entry name" value="RuvA_2-like"/>
</dbReference>
<feature type="compositionally biased region" description="Basic and acidic residues" evidence="1">
    <location>
        <begin position="7"/>
        <end position="17"/>
    </location>
</feature>
<dbReference type="SUPFAM" id="SSF47781">
    <property type="entry name" value="RuvA domain 2-like"/>
    <property type="match status" value="1"/>
</dbReference>
<dbReference type="Gene3D" id="1.10.150.320">
    <property type="entry name" value="Photosystem II 12 kDa extrinsic protein"/>
    <property type="match status" value="1"/>
</dbReference>
<name>A0A7X0BXI4_9ACTN</name>
<dbReference type="InterPro" id="IPR051675">
    <property type="entry name" value="Endo/Exo/Phosphatase_dom_1"/>
</dbReference>
<dbReference type="AlphaFoldDB" id="A0A7X0BXI4"/>
<dbReference type="SMART" id="SM00278">
    <property type="entry name" value="HhH1"/>
    <property type="match status" value="2"/>
</dbReference>
<dbReference type="InterPro" id="IPR019554">
    <property type="entry name" value="Soluble_ligand-bd"/>
</dbReference>
<dbReference type="GO" id="GO:0006281">
    <property type="term" value="P:DNA repair"/>
    <property type="evidence" value="ECO:0007669"/>
    <property type="project" value="InterPro"/>
</dbReference>
<feature type="compositionally biased region" description="Low complexity" evidence="1">
    <location>
        <begin position="110"/>
        <end position="129"/>
    </location>
</feature>
<dbReference type="RefSeq" id="WP_312891441.1">
    <property type="nucleotide sequence ID" value="NZ_JACHJB010000001.1"/>
</dbReference>
<dbReference type="GO" id="GO:0003677">
    <property type="term" value="F:DNA binding"/>
    <property type="evidence" value="ECO:0007669"/>
    <property type="project" value="InterPro"/>
</dbReference>
<feature type="compositionally biased region" description="Polar residues" evidence="1">
    <location>
        <begin position="158"/>
        <end position="172"/>
    </location>
</feature>
<dbReference type="Pfam" id="PF12836">
    <property type="entry name" value="HHH_3"/>
    <property type="match status" value="1"/>
</dbReference>
<dbReference type="Gene3D" id="3.10.560.10">
    <property type="entry name" value="Outer membrane lipoprotein wza domain like"/>
    <property type="match status" value="1"/>
</dbReference>
<feature type="compositionally biased region" description="Basic and acidic residues" evidence="1">
    <location>
        <begin position="97"/>
        <end position="106"/>
    </location>
</feature>
<protein>
    <submittedName>
        <fullName evidence="3">Competence protein ComEA</fullName>
    </submittedName>
</protein>
<dbReference type="InterPro" id="IPR003583">
    <property type="entry name" value="Hlx-hairpin-Hlx_DNA-bd_motif"/>
</dbReference>
<dbReference type="PANTHER" id="PTHR21180">
    <property type="entry name" value="ENDONUCLEASE/EXONUCLEASE/PHOSPHATASE FAMILY DOMAIN-CONTAINING PROTEIN 1"/>
    <property type="match status" value="1"/>
</dbReference>
<feature type="compositionally biased region" description="Basic and acidic residues" evidence="1">
    <location>
        <begin position="173"/>
        <end position="185"/>
    </location>
</feature>
<feature type="domain" description="Helix-hairpin-helix DNA-binding motif class 1" evidence="2">
    <location>
        <begin position="353"/>
        <end position="372"/>
    </location>
</feature>
<accession>A0A7X0BXI4</accession>
<dbReference type="Proteomes" id="UP000583800">
    <property type="component" value="Unassembled WGS sequence"/>
</dbReference>